<dbReference type="InParanoid" id="A0A2G5EQJ1"/>
<evidence type="ECO:0000256" key="4">
    <source>
        <dbReference type="ARBA" id="ARBA00022679"/>
    </source>
</evidence>
<keyword evidence="13" id="KW-1133">Transmembrane helix</keyword>
<dbReference type="InterPro" id="IPR017441">
    <property type="entry name" value="Protein_kinase_ATP_BS"/>
</dbReference>
<organism evidence="18 19">
    <name type="scientific">Aquilegia coerulea</name>
    <name type="common">Rocky mountain columbine</name>
    <dbReference type="NCBI Taxonomy" id="218851"/>
    <lineage>
        <taxon>Eukaryota</taxon>
        <taxon>Viridiplantae</taxon>
        <taxon>Streptophyta</taxon>
        <taxon>Embryophyta</taxon>
        <taxon>Tracheophyta</taxon>
        <taxon>Spermatophyta</taxon>
        <taxon>Magnoliopsida</taxon>
        <taxon>Ranunculales</taxon>
        <taxon>Ranunculaceae</taxon>
        <taxon>Thalictroideae</taxon>
        <taxon>Aquilegia</taxon>
    </lineage>
</organism>
<feature type="domain" description="Apple" evidence="17">
    <location>
        <begin position="346"/>
        <end position="430"/>
    </location>
</feature>
<accession>A0A2G5EQJ1</accession>
<dbReference type="Pfam" id="PF00954">
    <property type="entry name" value="S_locus_glycop"/>
    <property type="match status" value="1"/>
</dbReference>
<dbReference type="PIRSF" id="PIRSF000641">
    <property type="entry name" value="SRK"/>
    <property type="match status" value="1"/>
</dbReference>
<dbReference type="PROSITE" id="PS50927">
    <property type="entry name" value="BULB_LECTIN"/>
    <property type="match status" value="1"/>
</dbReference>
<dbReference type="FunFam" id="3.30.200.20:FF:000145">
    <property type="entry name" value="receptor-like serine/threonine-protein kinase SD1-8"/>
    <property type="match status" value="1"/>
</dbReference>
<dbReference type="Gene3D" id="2.90.10.10">
    <property type="entry name" value="Bulb-type lectin domain"/>
    <property type="match status" value="1"/>
</dbReference>
<keyword evidence="7 11" id="KW-0418">Kinase</keyword>
<feature type="transmembrane region" description="Helical" evidence="13">
    <location>
        <begin position="441"/>
        <end position="463"/>
    </location>
</feature>
<evidence type="ECO:0000256" key="6">
    <source>
        <dbReference type="ARBA" id="ARBA00022741"/>
    </source>
</evidence>
<evidence type="ECO:0000256" key="13">
    <source>
        <dbReference type="SAM" id="Phobius"/>
    </source>
</evidence>
<dbReference type="AlphaFoldDB" id="A0A2G5EQJ1"/>
<dbReference type="OrthoDB" id="1934880at2759"/>
<dbReference type="FunCoup" id="A0A2G5EQJ1">
    <property type="interactions" value="647"/>
</dbReference>
<dbReference type="Proteomes" id="UP000230069">
    <property type="component" value="Unassembled WGS sequence"/>
</dbReference>
<evidence type="ECO:0000256" key="8">
    <source>
        <dbReference type="ARBA" id="ARBA00022840"/>
    </source>
</evidence>
<feature type="chain" id="PRO_5013868767" description="Receptor-like serine/threonine-protein kinase" evidence="14">
    <location>
        <begin position="25"/>
        <end position="829"/>
    </location>
</feature>
<protein>
    <recommendedName>
        <fullName evidence="11">Receptor-like serine/threonine-protein kinase</fullName>
        <ecNumber evidence="11">2.7.11.1</ecNumber>
    </recommendedName>
</protein>
<dbReference type="SUPFAM" id="SSF57414">
    <property type="entry name" value="Hairpin loop containing domain-like"/>
    <property type="match status" value="1"/>
</dbReference>
<dbReference type="GO" id="GO:0005524">
    <property type="term" value="F:ATP binding"/>
    <property type="evidence" value="ECO:0007669"/>
    <property type="project" value="UniProtKB-UniRule"/>
</dbReference>
<dbReference type="SUPFAM" id="SSF51110">
    <property type="entry name" value="alpha-D-mannose-specific plant lectins"/>
    <property type="match status" value="1"/>
</dbReference>
<keyword evidence="13" id="KW-0472">Membrane</keyword>
<dbReference type="InterPro" id="IPR008271">
    <property type="entry name" value="Ser/Thr_kinase_AS"/>
</dbReference>
<dbReference type="SMART" id="SM00220">
    <property type="entry name" value="S_TKc"/>
    <property type="match status" value="1"/>
</dbReference>
<proteinExistence type="inferred from homology"/>
<dbReference type="SMART" id="SM00108">
    <property type="entry name" value="B_lectin"/>
    <property type="match status" value="1"/>
</dbReference>
<dbReference type="PROSITE" id="PS00108">
    <property type="entry name" value="PROTEIN_KINASE_ST"/>
    <property type="match status" value="1"/>
</dbReference>
<feature type="signal peptide" evidence="14">
    <location>
        <begin position="1"/>
        <end position="24"/>
    </location>
</feature>
<sequence>MKTSFSVFLFRVFFLFHNLDLCFTIETISQNELIRDSNSITSVNQTFKLGFFSPGNSSNRYVGIWYNSLPGGRLYIWIANRDNPLTDSSGVLRITDDGNLVVLDGKEEVVWTTNVSVIANNSRAELLDSGNLVLREVSSSESSNSGQIIWQSFEHPTDTLLQNMKFGANIKTGEKQVVTSWKTTSDPSKGRFHAELEPLNIPQIVIWEGSQRHWRSGPWDGRIFIGVEGMYSESLNGFGVVRDEEEGNVYAILSYRRKPLYVMYVLNSLGQLSENRFDEEENRWVQDSLMPETECDFYGKCGSFGFCDLSNKPVCSCLKGYEPNSIEEWGNGNWSSGCVKRKLFQCEQNHSSSEEGKRDGFLKHERMKVPDLVNWGRSRDLEDCKQICLLNCSCKAYSYGTGNGCMWWDKDLIDTQRFSTDGVDLYIRVAHSELDEKKNIIHVYIIIVLSGLSVVAICVYIYWRWAMKKKRKTYTGVLVLGKSGATKKLSDTDKLDPELPIFKYEKLEVSTNNFDPANKLGEGGFGSVYMGKLPSGQEIAVKRLSKSSGQGTEEFMNEVVVISKLQHRNLVRLLGCCIEGEEKMLIYEYMPNTSLDAFLFDPKKKALLGWKKCFQIIEGIGRGILYLHRDSRLRVIHRDLKPSNILLDKDLNPKISDFGMARIFGGDEIQANTKRVVGTYGYMSPEYAMEGLFSEKSDVYSFGVLLLEIVSGMRNTGFYHHEESLSLIRHAWKLWNEDKIQMLIDPAISDISWQEEILRCIHVGLLCVQEFAKDRPTMSSTISMLMSEVLSLPTPKQPAFSGREATSYSDYSNKDCSRNNVSITTVEGR</sequence>
<evidence type="ECO:0000259" key="16">
    <source>
        <dbReference type="PROSITE" id="PS50927"/>
    </source>
</evidence>
<evidence type="ECO:0000256" key="3">
    <source>
        <dbReference type="ARBA" id="ARBA00022527"/>
    </source>
</evidence>
<keyword evidence="9" id="KW-1015">Disulfide bond</keyword>
<comment type="catalytic activity">
    <reaction evidence="11">
        <text>L-threonyl-[protein] + ATP = O-phospho-L-threonyl-[protein] + ADP + H(+)</text>
        <dbReference type="Rhea" id="RHEA:46608"/>
        <dbReference type="Rhea" id="RHEA-COMP:11060"/>
        <dbReference type="Rhea" id="RHEA-COMP:11605"/>
        <dbReference type="ChEBI" id="CHEBI:15378"/>
        <dbReference type="ChEBI" id="CHEBI:30013"/>
        <dbReference type="ChEBI" id="CHEBI:30616"/>
        <dbReference type="ChEBI" id="CHEBI:61977"/>
        <dbReference type="ChEBI" id="CHEBI:456216"/>
        <dbReference type="EC" id="2.7.11.1"/>
    </reaction>
</comment>
<evidence type="ECO:0000259" key="15">
    <source>
        <dbReference type="PROSITE" id="PS50011"/>
    </source>
</evidence>
<dbReference type="FunFam" id="1.10.510.10:FF:000467">
    <property type="entry name" value="Liguleless narrow1"/>
    <property type="match status" value="1"/>
</dbReference>
<dbReference type="InterPro" id="IPR003609">
    <property type="entry name" value="Pan_app"/>
</dbReference>
<dbReference type="GO" id="GO:0004674">
    <property type="term" value="F:protein serine/threonine kinase activity"/>
    <property type="evidence" value="ECO:0007669"/>
    <property type="project" value="UniProtKB-KW"/>
</dbReference>
<comment type="catalytic activity">
    <reaction evidence="11">
        <text>L-seryl-[protein] + ATP = O-phospho-L-seryl-[protein] + ADP + H(+)</text>
        <dbReference type="Rhea" id="RHEA:17989"/>
        <dbReference type="Rhea" id="RHEA-COMP:9863"/>
        <dbReference type="Rhea" id="RHEA-COMP:11604"/>
        <dbReference type="ChEBI" id="CHEBI:15378"/>
        <dbReference type="ChEBI" id="CHEBI:29999"/>
        <dbReference type="ChEBI" id="CHEBI:30616"/>
        <dbReference type="ChEBI" id="CHEBI:83421"/>
        <dbReference type="ChEBI" id="CHEBI:456216"/>
        <dbReference type="EC" id="2.7.11.1"/>
    </reaction>
</comment>
<keyword evidence="3 11" id="KW-0723">Serine/threonine-protein kinase</keyword>
<evidence type="ECO:0000256" key="7">
    <source>
        <dbReference type="ARBA" id="ARBA00022777"/>
    </source>
</evidence>
<evidence type="ECO:0000256" key="10">
    <source>
        <dbReference type="ARBA" id="ARBA00023180"/>
    </source>
</evidence>
<dbReference type="Gene3D" id="3.30.200.20">
    <property type="entry name" value="Phosphorylase Kinase, domain 1"/>
    <property type="match status" value="1"/>
</dbReference>
<dbReference type="PROSITE" id="PS50011">
    <property type="entry name" value="PROTEIN_KINASE_DOM"/>
    <property type="match status" value="1"/>
</dbReference>
<evidence type="ECO:0000313" key="18">
    <source>
        <dbReference type="EMBL" id="PIA58003.1"/>
    </source>
</evidence>
<dbReference type="InterPro" id="IPR000719">
    <property type="entry name" value="Prot_kinase_dom"/>
</dbReference>
<dbReference type="FunFam" id="2.90.10.10:FF:000001">
    <property type="entry name" value="G-type lectin S-receptor-like serine/threonine-protein kinase"/>
    <property type="match status" value="1"/>
</dbReference>
<comment type="subcellular location">
    <subcellularLocation>
        <location evidence="1">Cell membrane</location>
        <topology evidence="1">Single-pass type I membrane protein</topology>
    </subcellularLocation>
</comment>
<feature type="binding site" evidence="12">
    <location>
        <position position="542"/>
    </location>
    <ligand>
        <name>ATP</name>
        <dbReference type="ChEBI" id="CHEBI:30616"/>
    </ligand>
</feature>
<evidence type="ECO:0000256" key="9">
    <source>
        <dbReference type="ARBA" id="ARBA00023157"/>
    </source>
</evidence>
<evidence type="ECO:0000259" key="17">
    <source>
        <dbReference type="PROSITE" id="PS50948"/>
    </source>
</evidence>
<dbReference type="EMBL" id="KZ305022">
    <property type="protein sequence ID" value="PIA58003.1"/>
    <property type="molecule type" value="Genomic_DNA"/>
</dbReference>
<feature type="domain" description="Protein kinase" evidence="15">
    <location>
        <begin position="514"/>
        <end position="809"/>
    </location>
</feature>
<dbReference type="GO" id="GO:0106310">
    <property type="term" value="F:protein serine kinase activity"/>
    <property type="evidence" value="ECO:0007669"/>
    <property type="project" value="RHEA"/>
</dbReference>
<dbReference type="SUPFAM" id="SSF56112">
    <property type="entry name" value="Protein kinase-like (PK-like)"/>
    <property type="match status" value="1"/>
</dbReference>
<dbReference type="Pfam" id="PF01453">
    <property type="entry name" value="B_lectin"/>
    <property type="match status" value="1"/>
</dbReference>
<dbReference type="CDD" id="cd14066">
    <property type="entry name" value="STKc_IRAK"/>
    <property type="match status" value="1"/>
</dbReference>
<dbReference type="Pfam" id="PF08276">
    <property type="entry name" value="PAN_2"/>
    <property type="match status" value="1"/>
</dbReference>
<dbReference type="EC" id="2.7.11.1" evidence="11"/>
<evidence type="ECO:0000256" key="1">
    <source>
        <dbReference type="ARBA" id="ARBA00004251"/>
    </source>
</evidence>
<dbReference type="Pfam" id="PF07714">
    <property type="entry name" value="PK_Tyr_Ser-Thr"/>
    <property type="match status" value="1"/>
</dbReference>
<name>A0A2G5EQJ1_AQUCA</name>
<evidence type="ECO:0000313" key="19">
    <source>
        <dbReference type="Proteomes" id="UP000230069"/>
    </source>
</evidence>
<keyword evidence="6 11" id="KW-0547">Nucleotide-binding</keyword>
<dbReference type="PANTHER" id="PTHR27002">
    <property type="entry name" value="RECEPTOR-LIKE SERINE/THREONINE-PROTEIN KINASE SD1-8"/>
    <property type="match status" value="1"/>
</dbReference>
<evidence type="ECO:0000256" key="5">
    <source>
        <dbReference type="ARBA" id="ARBA00022729"/>
    </source>
</evidence>
<dbReference type="PROSITE" id="PS50948">
    <property type="entry name" value="PAN"/>
    <property type="match status" value="1"/>
</dbReference>
<evidence type="ECO:0000256" key="14">
    <source>
        <dbReference type="SAM" id="SignalP"/>
    </source>
</evidence>
<dbReference type="InterPro" id="IPR024171">
    <property type="entry name" value="SRK-like_kinase"/>
</dbReference>
<reference evidence="18 19" key="1">
    <citation type="submission" date="2017-09" db="EMBL/GenBank/DDBJ databases">
        <title>WGS assembly of Aquilegia coerulea Goldsmith.</title>
        <authorList>
            <person name="Hodges S."/>
            <person name="Kramer E."/>
            <person name="Nordborg M."/>
            <person name="Tomkins J."/>
            <person name="Borevitz J."/>
            <person name="Derieg N."/>
            <person name="Yan J."/>
            <person name="Mihaltcheva S."/>
            <person name="Hayes R.D."/>
            <person name="Rokhsar D."/>
        </authorList>
    </citation>
    <scope>NUCLEOTIDE SEQUENCE [LARGE SCALE GENOMIC DNA]</scope>
    <source>
        <strain evidence="19">cv. Goldsmith</strain>
    </source>
</reference>
<gene>
    <name evidence="18" type="ORF">AQUCO_00500141v1</name>
</gene>
<dbReference type="InterPro" id="IPR000858">
    <property type="entry name" value="S_locus_glycoprot_dom"/>
</dbReference>
<evidence type="ECO:0000256" key="11">
    <source>
        <dbReference type="PIRNR" id="PIRNR000641"/>
    </source>
</evidence>
<dbReference type="PROSITE" id="PS00107">
    <property type="entry name" value="PROTEIN_KINASE_ATP"/>
    <property type="match status" value="1"/>
</dbReference>
<dbReference type="SMART" id="SM00473">
    <property type="entry name" value="PAN_AP"/>
    <property type="match status" value="1"/>
</dbReference>
<dbReference type="InterPro" id="IPR011009">
    <property type="entry name" value="Kinase-like_dom_sf"/>
</dbReference>
<keyword evidence="4 11" id="KW-0808">Transferase</keyword>
<comment type="similarity">
    <text evidence="11">Belongs to the protein kinase superfamily. Ser/Thr protein kinase family.</text>
</comment>
<keyword evidence="13" id="KW-0812">Transmembrane</keyword>
<evidence type="ECO:0000256" key="12">
    <source>
        <dbReference type="PROSITE-ProRule" id="PRU10141"/>
    </source>
</evidence>
<keyword evidence="19" id="KW-1185">Reference proteome</keyword>
<keyword evidence="5 14" id="KW-0732">Signal</keyword>
<dbReference type="CDD" id="cd01098">
    <property type="entry name" value="PAN_AP_plant"/>
    <property type="match status" value="1"/>
</dbReference>
<evidence type="ECO:0000256" key="2">
    <source>
        <dbReference type="ARBA" id="ARBA00022475"/>
    </source>
</evidence>
<feature type="domain" description="Bulb-type lectin" evidence="16">
    <location>
        <begin position="25"/>
        <end position="147"/>
    </location>
</feature>
<dbReference type="InterPro" id="IPR036426">
    <property type="entry name" value="Bulb-type_lectin_dom_sf"/>
</dbReference>
<dbReference type="PANTHER" id="PTHR27002:SF1082">
    <property type="entry name" value="OS06G0693000 PROTEIN"/>
    <property type="match status" value="1"/>
</dbReference>
<dbReference type="GO" id="GO:0048544">
    <property type="term" value="P:recognition of pollen"/>
    <property type="evidence" value="ECO:0007669"/>
    <property type="project" value="InterPro"/>
</dbReference>
<dbReference type="GO" id="GO:0005886">
    <property type="term" value="C:plasma membrane"/>
    <property type="evidence" value="ECO:0007669"/>
    <property type="project" value="UniProtKB-SubCell"/>
</dbReference>
<keyword evidence="2" id="KW-1003">Cell membrane</keyword>
<dbReference type="InterPro" id="IPR001480">
    <property type="entry name" value="Bulb-type_lectin_dom"/>
</dbReference>
<dbReference type="CDD" id="cd00028">
    <property type="entry name" value="B_lectin"/>
    <property type="match status" value="1"/>
</dbReference>
<keyword evidence="10" id="KW-0325">Glycoprotein</keyword>
<keyword evidence="8 11" id="KW-0067">ATP-binding</keyword>
<dbReference type="STRING" id="218851.A0A2G5EQJ1"/>
<dbReference type="InterPro" id="IPR001245">
    <property type="entry name" value="Ser-Thr/Tyr_kinase_cat_dom"/>
</dbReference>
<dbReference type="Gene3D" id="1.10.510.10">
    <property type="entry name" value="Transferase(Phosphotransferase) domain 1"/>
    <property type="match status" value="1"/>
</dbReference>